<keyword evidence="4" id="KW-1185">Reference proteome</keyword>
<feature type="compositionally biased region" description="Low complexity" evidence="1">
    <location>
        <begin position="52"/>
        <end position="69"/>
    </location>
</feature>
<keyword evidence="2" id="KW-0812">Transmembrane</keyword>
<dbReference type="AlphaFoldDB" id="A0A9Q9IFQ0"/>
<feature type="region of interest" description="Disordered" evidence="1">
    <location>
        <begin position="1"/>
        <end position="105"/>
    </location>
</feature>
<feature type="transmembrane region" description="Helical" evidence="2">
    <location>
        <begin position="112"/>
        <end position="134"/>
    </location>
</feature>
<organism evidence="3 4">
    <name type="scientific">Dactylosporangium aurantiacum</name>
    <dbReference type="NCBI Taxonomy" id="35754"/>
    <lineage>
        <taxon>Bacteria</taxon>
        <taxon>Bacillati</taxon>
        <taxon>Actinomycetota</taxon>
        <taxon>Actinomycetes</taxon>
        <taxon>Micromonosporales</taxon>
        <taxon>Micromonosporaceae</taxon>
        <taxon>Dactylosporangium</taxon>
    </lineage>
</organism>
<dbReference type="OrthoDB" id="3868477at2"/>
<reference evidence="3" key="1">
    <citation type="submission" date="2021-04" db="EMBL/GenBank/DDBJ databases">
        <title>Dactylosporangium aurantiacum NRRL B-8018 full assembly.</title>
        <authorList>
            <person name="Hartkoorn R.C."/>
            <person name="Beaudoing E."/>
            <person name="Hot D."/>
        </authorList>
    </citation>
    <scope>NUCLEOTIDE SEQUENCE</scope>
    <source>
        <strain evidence="3">NRRL B-8018</strain>
    </source>
</reference>
<protein>
    <submittedName>
        <fullName evidence="3">Uncharacterized protein</fullName>
    </submittedName>
</protein>
<evidence type="ECO:0000313" key="3">
    <source>
        <dbReference type="EMBL" id="UWZ53763.1"/>
    </source>
</evidence>
<keyword evidence="2" id="KW-1133">Transmembrane helix</keyword>
<dbReference type="Proteomes" id="UP001058003">
    <property type="component" value="Chromosome"/>
</dbReference>
<name>A0A9Q9IFQ0_9ACTN</name>
<accession>A0A9Q9IFQ0</accession>
<dbReference type="KEGG" id="daur:Daura_45865"/>
<dbReference type="RefSeq" id="WP_033365448.1">
    <property type="nucleotide sequence ID" value="NZ_CP073767.1"/>
</dbReference>
<keyword evidence="2" id="KW-0472">Membrane</keyword>
<evidence type="ECO:0000256" key="1">
    <source>
        <dbReference type="SAM" id="MobiDB-lite"/>
    </source>
</evidence>
<evidence type="ECO:0000256" key="2">
    <source>
        <dbReference type="SAM" id="Phobius"/>
    </source>
</evidence>
<evidence type="ECO:0000313" key="4">
    <source>
        <dbReference type="Proteomes" id="UP001058003"/>
    </source>
</evidence>
<sequence length="290" mass="30851">MTYPPRPSDDEPRSQPFQPQSYDLAPEFGTQQTPSDGSYQQQPGPYGPPQSYPAQHQPYQQPAYQDPYQPSAPPYQPQPYQQQPFQPPVPGPAFPPPPPPPARRGKGLKITLGVLGALFLVCAVISCVFLYPVISASGTTVTAPATLPGGLTKETSDQMQTIVDQMEADLRKDVGDVDQVAAGIYSDGDPQKLVVLVAATSTVVFPDDEIKDAFKGFNASAGGSLGGQTSYPAGDLGGTVKCATGTEDNMPMTLCAWADHGSVGIAVFVGRELQEAADLFLRIRPAVESR</sequence>
<gene>
    <name evidence="3" type="ORF">Daura_45865</name>
</gene>
<proteinExistence type="predicted"/>
<feature type="compositionally biased region" description="Pro residues" evidence="1">
    <location>
        <begin position="85"/>
        <end position="102"/>
    </location>
</feature>
<dbReference type="EMBL" id="CP073767">
    <property type="protein sequence ID" value="UWZ53763.1"/>
    <property type="molecule type" value="Genomic_DNA"/>
</dbReference>